<gene>
    <name evidence="4" type="ORF">VSVS05_01387</name>
</gene>
<proteinExistence type="predicted"/>
<keyword evidence="1" id="KW-0805">Transcription regulation</keyword>
<keyword evidence="3" id="KW-0804">Transcription</keyword>
<dbReference type="Gene3D" id="3.40.50.10490">
    <property type="entry name" value="Glucose-6-phosphate isomerase like protein, domain 1"/>
    <property type="match status" value="1"/>
</dbReference>
<dbReference type="InterPro" id="IPR047640">
    <property type="entry name" value="RpiR-like"/>
</dbReference>
<dbReference type="PATRIC" id="fig|45658.6.peg.1725"/>
<dbReference type="STRING" id="45658.VSVS12_01764"/>
<dbReference type="Pfam" id="PF01380">
    <property type="entry name" value="SIS"/>
    <property type="match status" value="1"/>
</dbReference>
<dbReference type="InterPro" id="IPR036388">
    <property type="entry name" value="WH-like_DNA-bd_sf"/>
</dbReference>
<dbReference type="InterPro" id="IPR046348">
    <property type="entry name" value="SIS_dom_sf"/>
</dbReference>
<keyword evidence="5" id="KW-1185">Reference proteome</keyword>
<protein>
    <submittedName>
        <fullName evidence="4">HTH-type transcriptional regulator MurR</fullName>
    </submittedName>
</protein>
<dbReference type="Gene3D" id="1.10.10.10">
    <property type="entry name" value="Winged helix-like DNA-binding domain superfamily/Winged helix DNA-binding domain"/>
    <property type="match status" value="1"/>
</dbReference>
<dbReference type="PROSITE" id="PS51464">
    <property type="entry name" value="SIS"/>
    <property type="match status" value="1"/>
</dbReference>
<dbReference type="KEGG" id="vsc:VSVS12_01764"/>
<name>A0A1B1NPE0_9VIBR</name>
<dbReference type="AlphaFoldDB" id="A0A1B1NPE0"/>
<dbReference type="GO" id="GO:0003677">
    <property type="term" value="F:DNA binding"/>
    <property type="evidence" value="ECO:0007669"/>
    <property type="project" value="UniProtKB-KW"/>
</dbReference>
<dbReference type="InterPro" id="IPR009057">
    <property type="entry name" value="Homeodomain-like_sf"/>
</dbReference>
<evidence type="ECO:0000256" key="1">
    <source>
        <dbReference type="ARBA" id="ARBA00023015"/>
    </source>
</evidence>
<sequence length="281" mass="30385">MSITNKLVSKRTQLSTNGVKIADWVLANTEQAMALTSQEIANVIGVSQSSIVKFTQRIGFKGYSQFKLALAEEVSRKQTLQAAPLHTNISVNDSTRTIIQKLVKAKTEAIFKTSDALDCERFDDAITQINSANKVQIVGMGASALSAKDLGYKLLKLGILAITEMDSHVQIGMARTLTSNDVQIVFSFQGNTKEINLAAETAKEKGATVIALTSPQKSVLRNIADICLDTVADESAHRASSMAARTAQQVIADAIFITLVKLRGDDGQDMINEIASQIKRL</sequence>
<dbReference type="PROSITE" id="PS51071">
    <property type="entry name" value="HTH_RPIR"/>
    <property type="match status" value="1"/>
</dbReference>
<dbReference type="InterPro" id="IPR035472">
    <property type="entry name" value="RpiR-like_SIS"/>
</dbReference>
<dbReference type="Proteomes" id="UP000092528">
    <property type="component" value="Chromosome 1"/>
</dbReference>
<dbReference type="GO" id="GO:0097367">
    <property type="term" value="F:carbohydrate derivative binding"/>
    <property type="evidence" value="ECO:0007669"/>
    <property type="project" value="InterPro"/>
</dbReference>
<evidence type="ECO:0000313" key="4">
    <source>
        <dbReference type="EMBL" id="ANU36514.1"/>
    </source>
</evidence>
<evidence type="ECO:0000256" key="3">
    <source>
        <dbReference type="ARBA" id="ARBA00023163"/>
    </source>
</evidence>
<dbReference type="RefSeq" id="WP_005599129.1">
    <property type="nucleotide sequence ID" value="NZ_CP016307.1"/>
</dbReference>
<evidence type="ECO:0000256" key="2">
    <source>
        <dbReference type="ARBA" id="ARBA00023125"/>
    </source>
</evidence>
<keyword evidence="2" id="KW-0238">DNA-binding</keyword>
<dbReference type="CDD" id="cd05013">
    <property type="entry name" value="SIS_RpiR"/>
    <property type="match status" value="1"/>
</dbReference>
<dbReference type="GO" id="GO:1901135">
    <property type="term" value="P:carbohydrate derivative metabolic process"/>
    <property type="evidence" value="ECO:0007669"/>
    <property type="project" value="InterPro"/>
</dbReference>
<organism evidence="4 5">
    <name type="scientific">Vibrio scophthalmi</name>
    <dbReference type="NCBI Taxonomy" id="45658"/>
    <lineage>
        <taxon>Bacteria</taxon>
        <taxon>Pseudomonadati</taxon>
        <taxon>Pseudomonadota</taxon>
        <taxon>Gammaproteobacteria</taxon>
        <taxon>Vibrionales</taxon>
        <taxon>Vibrionaceae</taxon>
        <taxon>Vibrio</taxon>
    </lineage>
</organism>
<dbReference type="InterPro" id="IPR001347">
    <property type="entry name" value="SIS_dom"/>
</dbReference>
<dbReference type="PANTHER" id="PTHR30514">
    <property type="entry name" value="GLUCOKINASE"/>
    <property type="match status" value="1"/>
</dbReference>
<dbReference type="PANTHER" id="PTHR30514:SF17">
    <property type="entry name" value="HTH-TYPE TRANSCRIPTIONAL REGULATOR MURR"/>
    <property type="match status" value="1"/>
</dbReference>
<dbReference type="Pfam" id="PF01418">
    <property type="entry name" value="HTH_6"/>
    <property type="match status" value="1"/>
</dbReference>
<reference evidence="4 5" key="1">
    <citation type="submission" date="2016-07" db="EMBL/GenBank/DDBJ databases">
        <title>Genome sequencing of Vibrio scophthalmi strain VS-05, an isolated from Paralichthys olivaceus.</title>
        <authorList>
            <person name="Han H.-J."/>
        </authorList>
    </citation>
    <scope>NUCLEOTIDE SEQUENCE [LARGE SCALE GENOMIC DNA]</scope>
    <source>
        <strain evidence="4 5">VS-05</strain>
    </source>
</reference>
<evidence type="ECO:0000313" key="5">
    <source>
        <dbReference type="Proteomes" id="UP000092528"/>
    </source>
</evidence>
<dbReference type="SUPFAM" id="SSF46689">
    <property type="entry name" value="Homeodomain-like"/>
    <property type="match status" value="1"/>
</dbReference>
<dbReference type="EMBL" id="CP016414">
    <property type="protein sequence ID" value="ANU36514.1"/>
    <property type="molecule type" value="Genomic_DNA"/>
</dbReference>
<dbReference type="InterPro" id="IPR000281">
    <property type="entry name" value="HTH_RpiR"/>
</dbReference>
<dbReference type="SUPFAM" id="SSF53697">
    <property type="entry name" value="SIS domain"/>
    <property type="match status" value="1"/>
</dbReference>
<dbReference type="GO" id="GO:0003700">
    <property type="term" value="F:DNA-binding transcription factor activity"/>
    <property type="evidence" value="ECO:0007669"/>
    <property type="project" value="InterPro"/>
</dbReference>
<dbReference type="GeneID" id="96873636"/>
<accession>A0A1B1NPE0</accession>